<gene>
    <name evidence="1" type="ORF">ZHAS_00021994</name>
</gene>
<dbReference type="OMA" id="HVQMIAR"/>
<dbReference type="Proteomes" id="UP000030765">
    <property type="component" value="Unassembled WGS sequence"/>
</dbReference>
<dbReference type="EnsemblMetazoa" id="ASIC021994-RA">
    <property type="protein sequence ID" value="ASIC021994-PA"/>
    <property type="gene ID" value="ASIC021994"/>
</dbReference>
<name>A0A084WTE0_ANOSI</name>
<dbReference type="VEuPathDB" id="VectorBase:ASIS000331"/>
<proteinExistence type="predicted"/>
<protein>
    <submittedName>
        <fullName evidence="1">AGAP002582-PA-like protein</fullName>
    </submittedName>
</protein>
<dbReference type="EMBL" id="KE525420">
    <property type="protein sequence ID" value="KFB53484.1"/>
    <property type="molecule type" value="Genomic_DNA"/>
</dbReference>
<reference evidence="1 3" key="1">
    <citation type="journal article" date="2014" name="BMC Genomics">
        <title>Genome sequence of Anopheles sinensis provides insight into genetics basis of mosquito competence for malaria parasites.</title>
        <authorList>
            <person name="Zhou D."/>
            <person name="Zhang D."/>
            <person name="Ding G."/>
            <person name="Shi L."/>
            <person name="Hou Q."/>
            <person name="Ye Y."/>
            <person name="Xu Y."/>
            <person name="Zhou H."/>
            <person name="Xiong C."/>
            <person name="Li S."/>
            <person name="Yu J."/>
            <person name="Hong S."/>
            <person name="Yu X."/>
            <person name="Zou P."/>
            <person name="Chen C."/>
            <person name="Chang X."/>
            <person name="Wang W."/>
            <person name="Lv Y."/>
            <person name="Sun Y."/>
            <person name="Ma L."/>
            <person name="Shen B."/>
            <person name="Zhu C."/>
        </authorList>
    </citation>
    <scope>NUCLEOTIDE SEQUENCE [LARGE SCALE GENOMIC DNA]</scope>
</reference>
<dbReference type="OrthoDB" id="7759717at2759"/>
<reference evidence="2" key="2">
    <citation type="submission" date="2020-05" db="UniProtKB">
        <authorList>
            <consortium name="EnsemblMetazoa"/>
        </authorList>
    </citation>
    <scope>IDENTIFICATION</scope>
</reference>
<evidence type="ECO:0000313" key="1">
    <source>
        <dbReference type="EMBL" id="KFB53484.1"/>
    </source>
</evidence>
<keyword evidence="3" id="KW-1185">Reference proteome</keyword>
<dbReference type="AlphaFoldDB" id="A0A084WTE0"/>
<sequence>MGARPYLEKVAQRVVEILEGRYITGNSLPIADYTAPINISASGLTIAGTVSFHSAFISKIGAIEFDTQRFKEILLNTEVSIEGSLKWHEIGVVLDFAADLEGYQGNGTLFVTYNQFDFPLKVTKYFNETAPVGSLQFMSIDNSNRITTVGHPNNKYVQMISRASREELLLRDDSTSIIKYKNHD</sequence>
<accession>A0A084WTE0</accession>
<dbReference type="VEuPathDB" id="VectorBase:ASIC021994"/>
<evidence type="ECO:0000313" key="2">
    <source>
        <dbReference type="EnsemblMetazoa" id="ASIC021994-PA"/>
    </source>
</evidence>
<organism evidence="1">
    <name type="scientific">Anopheles sinensis</name>
    <name type="common">Mosquito</name>
    <dbReference type="NCBI Taxonomy" id="74873"/>
    <lineage>
        <taxon>Eukaryota</taxon>
        <taxon>Metazoa</taxon>
        <taxon>Ecdysozoa</taxon>
        <taxon>Arthropoda</taxon>
        <taxon>Hexapoda</taxon>
        <taxon>Insecta</taxon>
        <taxon>Pterygota</taxon>
        <taxon>Neoptera</taxon>
        <taxon>Endopterygota</taxon>
        <taxon>Diptera</taxon>
        <taxon>Nematocera</taxon>
        <taxon>Culicoidea</taxon>
        <taxon>Culicidae</taxon>
        <taxon>Anophelinae</taxon>
        <taxon>Anopheles</taxon>
    </lineage>
</organism>
<dbReference type="EMBL" id="ATLV01026885">
    <property type="status" value="NOT_ANNOTATED_CDS"/>
    <property type="molecule type" value="Genomic_DNA"/>
</dbReference>
<evidence type="ECO:0000313" key="3">
    <source>
        <dbReference type="Proteomes" id="UP000030765"/>
    </source>
</evidence>